<reference evidence="1" key="1">
    <citation type="submission" date="2022-06" db="EMBL/GenBank/DDBJ databases">
        <title>Phylogenomic reconstructions and comparative analyses of Kickxellomycotina fungi.</title>
        <authorList>
            <person name="Reynolds N.K."/>
            <person name="Stajich J.E."/>
            <person name="Barry K."/>
            <person name="Grigoriev I.V."/>
            <person name="Crous P."/>
            <person name="Smith M.E."/>
        </authorList>
    </citation>
    <scope>NUCLEOTIDE SEQUENCE</scope>
    <source>
        <strain evidence="1">RSA 2271</strain>
    </source>
</reference>
<dbReference type="Proteomes" id="UP001145114">
    <property type="component" value="Unassembled WGS sequence"/>
</dbReference>
<accession>A0ACC1HR26</accession>
<dbReference type="EMBL" id="JAMZIH010001416">
    <property type="protein sequence ID" value="KAJ1678213.1"/>
    <property type="molecule type" value="Genomic_DNA"/>
</dbReference>
<gene>
    <name evidence="1" type="ORF">EV182_004540</name>
</gene>
<evidence type="ECO:0000313" key="1">
    <source>
        <dbReference type="EMBL" id="KAJ1678213.1"/>
    </source>
</evidence>
<comment type="caution">
    <text evidence="1">The sequence shown here is derived from an EMBL/GenBank/DDBJ whole genome shotgun (WGS) entry which is preliminary data.</text>
</comment>
<keyword evidence="2" id="KW-1185">Reference proteome</keyword>
<name>A0ACC1HR26_9FUNG</name>
<organism evidence="1 2">
    <name type="scientific">Spiromyces aspiralis</name>
    <dbReference type="NCBI Taxonomy" id="68401"/>
    <lineage>
        <taxon>Eukaryota</taxon>
        <taxon>Fungi</taxon>
        <taxon>Fungi incertae sedis</taxon>
        <taxon>Zoopagomycota</taxon>
        <taxon>Kickxellomycotina</taxon>
        <taxon>Kickxellomycetes</taxon>
        <taxon>Kickxellales</taxon>
        <taxon>Kickxellaceae</taxon>
        <taxon>Spiromyces</taxon>
    </lineage>
</organism>
<sequence>MDLFNRIDEKLGHGLRKYTGNEDGGNPQFFQDAHEEASNYTNNYQQLDQNQARGFFDRIKYTNPDDVPEHEHKAHFSHEAIGAAAAWQAMKAFQGHQEHNGNEVDHKTAKKAFASLAVGFGVKLIEEKGIPFIEKKRAAAHASAAAQRLYDQQYGDN</sequence>
<evidence type="ECO:0000313" key="2">
    <source>
        <dbReference type="Proteomes" id="UP001145114"/>
    </source>
</evidence>
<proteinExistence type="predicted"/>
<protein>
    <submittedName>
        <fullName evidence="1">Uncharacterized protein</fullName>
    </submittedName>
</protein>